<evidence type="ECO:0000313" key="1">
    <source>
        <dbReference type="EMBL" id="SCU75559.1"/>
    </source>
</evidence>
<gene>
    <name evidence="1" type="ORF">CNECB9_2370133</name>
</gene>
<organism evidence="1">
    <name type="scientific">Cupriavidus necator</name>
    <name type="common">Alcaligenes eutrophus</name>
    <name type="synonym">Ralstonia eutropha</name>
    <dbReference type="NCBI Taxonomy" id="106590"/>
    <lineage>
        <taxon>Bacteria</taxon>
        <taxon>Pseudomonadati</taxon>
        <taxon>Pseudomonadota</taxon>
        <taxon>Betaproteobacteria</taxon>
        <taxon>Burkholderiales</taxon>
        <taxon>Burkholderiaceae</taxon>
        <taxon>Cupriavidus</taxon>
    </lineage>
</organism>
<dbReference type="EMBL" id="FMSH01000154">
    <property type="protein sequence ID" value="SCU75559.1"/>
    <property type="molecule type" value="Genomic_DNA"/>
</dbReference>
<sequence length="105" mass="11444">MTNAFTVAERQVAEDVSADPLNTANDNDIEAGGYIGPIADAVLRGDLSEKAMASLGRELLQVYQRDVIGLVLSTEREIDEEEAERLARTQRALAEMPAAATFRLH</sequence>
<name>A0A1K0JK23_CUPNE</name>
<accession>A0A1K0JK23</accession>
<dbReference type="AlphaFoldDB" id="A0A1K0JK23"/>
<dbReference type="RefSeq" id="WP_340524138.1">
    <property type="nucleotide sequence ID" value="NZ_FMSH01000154.1"/>
</dbReference>
<proteinExistence type="predicted"/>
<protein>
    <submittedName>
        <fullName evidence="1">Uncharacterized protein</fullName>
    </submittedName>
</protein>
<reference evidence="1" key="1">
    <citation type="submission" date="2016-09" db="EMBL/GenBank/DDBJ databases">
        <authorList>
            <person name="Capua I."/>
            <person name="De Benedictis P."/>
            <person name="Joannis T."/>
            <person name="Lombin L.H."/>
            <person name="Cattoli G."/>
        </authorList>
    </citation>
    <scope>NUCLEOTIDE SEQUENCE</scope>
    <source>
        <strain evidence="1">B9</strain>
    </source>
</reference>